<organism evidence="1 2">
    <name type="scientific">Ambrosiozyma monospora</name>
    <name type="common">Yeast</name>
    <name type="synonym">Endomycopsis monosporus</name>
    <dbReference type="NCBI Taxonomy" id="43982"/>
    <lineage>
        <taxon>Eukaryota</taxon>
        <taxon>Fungi</taxon>
        <taxon>Dikarya</taxon>
        <taxon>Ascomycota</taxon>
        <taxon>Saccharomycotina</taxon>
        <taxon>Pichiomycetes</taxon>
        <taxon>Pichiales</taxon>
        <taxon>Pichiaceae</taxon>
        <taxon>Ambrosiozyma</taxon>
    </lineage>
</organism>
<dbReference type="Proteomes" id="UP001165064">
    <property type="component" value="Unassembled WGS sequence"/>
</dbReference>
<gene>
    <name evidence="1" type="ORF">Amon02_000390400</name>
</gene>
<proteinExistence type="predicted"/>
<dbReference type="EMBL" id="BSXS01002561">
    <property type="protein sequence ID" value="GME79353.1"/>
    <property type="molecule type" value="Genomic_DNA"/>
</dbReference>
<accession>A0ACB5T1P5</accession>
<sequence length="138" mass="16157">MYKPFRFICNNFLASLENLRILKVRTSTPHSFDIRNIQLPKHLTSFELIMQQQYIDTSSGLVVRDPRFIVLDSVVFPLNLELKFISFIFEMYEGTIVVDDWIGADVESVKEKIQVDNSYLPTWVLCDHDYSALENTLF</sequence>
<evidence type="ECO:0000313" key="2">
    <source>
        <dbReference type="Proteomes" id="UP001165064"/>
    </source>
</evidence>
<evidence type="ECO:0000313" key="1">
    <source>
        <dbReference type="EMBL" id="GME79353.1"/>
    </source>
</evidence>
<name>A0ACB5T1P5_AMBMO</name>
<reference evidence="1" key="1">
    <citation type="submission" date="2023-04" db="EMBL/GenBank/DDBJ databases">
        <title>Ambrosiozyma monospora NBRC 10751.</title>
        <authorList>
            <person name="Ichikawa N."/>
            <person name="Sato H."/>
            <person name="Tonouchi N."/>
        </authorList>
    </citation>
    <scope>NUCLEOTIDE SEQUENCE</scope>
    <source>
        <strain evidence="1">NBRC 10751</strain>
    </source>
</reference>
<comment type="caution">
    <text evidence="1">The sequence shown here is derived from an EMBL/GenBank/DDBJ whole genome shotgun (WGS) entry which is preliminary data.</text>
</comment>
<keyword evidence="2" id="KW-1185">Reference proteome</keyword>
<protein>
    <submittedName>
        <fullName evidence="1">Unnamed protein product</fullName>
    </submittedName>
</protein>